<accession>A0ABV6VVM8</accession>
<dbReference type="Proteomes" id="UP001592531">
    <property type="component" value="Unassembled WGS sequence"/>
</dbReference>
<protein>
    <submittedName>
        <fullName evidence="2">Uncharacterized protein</fullName>
    </submittedName>
</protein>
<comment type="caution">
    <text evidence="2">The sequence shown here is derived from an EMBL/GenBank/DDBJ whole genome shotgun (WGS) entry which is preliminary data.</text>
</comment>
<evidence type="ECO:0000313" key="3">
    <source>
        <dbReference type="Proteomes" id="UP001592531"/>
    </source>
</evidence>
<dbReference type="EMBL" id="JBHFAB010000008">
    <property type="protein sequence ID" value="MFC1417753.1"/>
    <property type="molecule type" value="Genomic_DNA"/>
</dbReference>
<evidence type="ECO:0000313" key="2">
    <source>
        <dbReference type="EMBL" id="MFC1417753.1"/>
    </source>
</evidence>
<organism evidence="2 3">
    <name type="scientific">Streptacidiphilus cavernicola</name>
    <dbReference type="NCBI Taxonomy" id="3342716"/>
    <lineage>
        <taxon>Bacteria</taxon>
        <taxon>Bacillati</taxon>
        <taxon>Actinomycetota</taxon>
        <taxon>Actinomycetes</taxon>
        <taxon>Kitasatosporales</taxon>
        <taxon>Streptomycetaceae</taxon>
        <taxon>Streptacidiphilus</taxon>
    </lineage>
</organism>
<reference evidence="2 3" key="1">
    <citation type="submission" date="2024-09" db="EMBL/GenBank/DDBJ databases">
        <authorList>
            <person name="Lee S.D."/>
        </authorList>
    </citation>
    <scope>NUCLEOTIDE SEQUENCE [LARGE SCALE GENOMIC DNA]</scope>
    <source>
        <strain evidence="2 3">N8-3</strain>
    </source>
</reference>
<keyword evidence="3" id="KW-1185">Reference proteome</keyword>
<name>A0ABV6VVM8_9ACTN</name>
<proteinExistence type="predicted"/>
<gene>
    <name evidence="2" type="ORF">ACEZDE_14005</name>
</gene>
<dbReference type="RefSeq" id="WP_380536103.1">
    <property type="nucleotide sequence ID" value="NZ_JBHFAB010000008.1"/>
</dbReference>
<sequence length="378" mass="41023">MKYTVSVDTQPPADAPELDALQRAGVIHLLRSGLESLAGILAGIEGEDGSEVELLDSFLAVHPAGALLKVVVDAPSLEAAEEAVRAITEELLEGSDLLSEWVVSKCEVELHPDLAEKSLDEDGEPGISSASVSGPAEDTTPSGLSEEEREALRVRICAMAPVLAAFSVASFGHFTESDEEDDEAPGEPLVSYEVAELAAGALAYSMEIFLDELFMDLAVLTEENSNAAQCDGPMMQLDSLPSQFALRYDERFARHLVVTAVTLTGRMTQSGFENLNCVAEELLLRLLLQTAEVTLELYGLMDQDVATAWEYFAEGVYEDMDHEWLYDPSMDGIEQDPAAAHLGIAPMGLKDWFTPFNKGRYVHPFAIYEDEEPSAANT</sequence>
<evidence type="ECO:0000256" key="1">
    <source>
        <dbReference type="SAM" id="MobiDB-lite"/>
    </source>
</evidence>
<feature type="region of interest" description="Disordered" evidence="1">
    <location>
        <begin position="116"/>
        <end position="147"/>
    </location>
</feature>